<dbReference type="Pfam" id="PF05138">
    <property type="entry name" value="PaaA_PaaC"/>
    <property type="match status" value="1"/>
</dbReference>
<dbReference type="InterPro" id="IPR012347">
    <property type="entry name" value="Ferritin-like"/>
</dbReference>
<dbReference type="EMBL" id="VYTZ01000014">
    <property type="protein sequence ID" value="KAA9374794.1"/>
    <property type="molecule type" value="Genomic_DNA"/>
</dbReference>
<protein>
    <recommendedName>
        <fullName evidence="3">1,2-phenylacetyl-CoA epoxidase subunit A</fullName>
    </recommendedName>
</protein>
<dbReference type="PANTHER" id="PTHR30458">
    <property type="entry name" value="PHENYLACETIC ACID DEGRADATION PROTEIN PAA"/>
    <property type="match status" value="1"/>
</dbReference>
<accession>A0A5J5JTT9</accession>
<dbReference type="InterPro" id="IPR007814">
    <property type="entry name" value="PaaA_PaaC"/>
</dbReference>
<dbReference type="AlphaFoldDB" id="A0A5J5JTT9"/>
<dbReference type="SUPFAM" id="SSF47240">
    <property type="entry name" value="Ferritin-like"/>
    <property type="match status" value="1"/>
</dbReference>
<comment type="caution">
    <text evidence="1">The sequence shown here is derived from an EMBL/GenBank/DDBJ whole genome shotgun (WGS) entry which is preliminary data.</text>
</comment>
<evidence type="ECO:0000313" key="2">
    <source>
        <dbReference type="Proteomes" id="UP000327011"/>
    </source>
</evidence>
<gene>
    <name evidence="1" type="ORF">F5972_29755</name>
</gene>
<dbReference type="PANTHER" id="PTHR30458:SF2">
    <property type="entry name" value="1,2-PHENYLACETYL-COA EPOXIDASE, SUBUNIT A"/>
    <property type="match status" value="1"/>
</dbReference>
<dbReference type="RefSeq" id="WP_150938200.1">
    <property type="nucleotide sequence ID" value="NZ_VYTZ01000014.1"/>
</dbReference>
<evidence type="ECO:0000313" key="1">
    <source>
        <dbReference type="EMBL" id="KAA9374794.1"/>
    </source>
</evidence>
<dbReference type="Proteomes" id="UP000327011">
    <property type="component" value="Unassembled WGS sequence"/>
</dbReference>
<dbReference type="InterPro" id="IPR009078">
    <property type="entry name" value="Ferritin-like_SF"/>
</dbReference>
<name>A0A5J5JTT9_9ACTN</name>
<dbReference type="GO" id="GO:0005829">
    <property type="term" value="C:cytosol"/>
    <property type="evidence" value="ECO:0007669"/>
    <property type="project" value="TreeGrafter"/>
</dbReference>
<organism evidence="1 2">
    <name type="scientific">Microbispora cellulosiformans</name>
    <dbReference type="NCBI Taxonomy" id="2614688"/>
    <lineage>
        <taxon>Bacteria</taxon>
        <taxon>Bacillati</taxon>
        <taxon>Actinomycetota</taxon>
        <taxon>Actinomycetes</taxon>
        <taxon>Streptosporangiales</taxon>
        <taxon>Streptosporangiaceae</taxon>
        <taxon>Microbispora</taxon>
    </lineage>
</organism>
<evidence type="ECO:0008006" key="3">
    <source>
        <dbReference type="Google" id="ProtNLM"/>
    </source>
</evidence>
<sequence length="295" mass="33914">MPMATAAGHRCYELWDPMPDEVREGARRFAAVQALNELVGVLQYVEWLDRAPSHTRRQMLMAKIQDEVGHGHVVARVAEDLGMPRERILLDYLEGRTKIHNIFHYSFATWEEVGPGLLLTNSAAITQFQSLAKGVYLPYARALRKVEREESFHYQHALDLTHEILTHGDAEQRRRVQEGFELWLPRILAYLGPPDTDTLHTNRMWQVGLKPDGNDEVRQAWLNKIIPVVRKLGLHVDPALVRQAPSGEWEFEMPDWVQVKKVIANGGPSSQRRLDWVRRALDRNAPYRRALQGVA</sequence>
<dbReference type="GO" id="GO:0010124">
    <property type="term" value="P:phenylacetate catabolic process"/>
    <property type="evidence" value="ECO:0007669"/>
    <property type="project" value="InterPro"/>
</dbReference>
<dbReference type="Gene3D" id="1.20.1260.10">
    <property type="match status" value="1"/>
</dbReference>
<dbReference type="InterPro" id="IPR052703">
    <property type="entry name" value="Aromatic_CoA_ox/epox"/>
</dbReference>
<proteinExistence type="predicted"/>
<reference evidence="1 2" key="1">
    <citation type="submission" date="2019-09" db="EMBL/GenBank/DDBJ databases">
        <title>Screening of Novel Bioactive Compounds from Soil-Associated.</title>
        <authorList>
            <person name="Gong X."/>
        </authorList>
    </citation>
    <scope>NUCLEOTIDE SEQUENCE [LARGE SCALE GENOMIC DNA]</scope>
    <source>
        <strain evidence="1 2">Gxj-6</strain>
    </source>
</reference>
<keyword evidence="2" id="KW-1185">Reference proteome</keyword>